<feature type="transmembrane region" description="Helical" evidence="7">
    <location>
        <begin position="94"/>
        <end position="117"/>
    </location>
</feature>
<dbReference type="EMBL" id="AUZX01000236">
    <property type="protein sequence ID" value="EQD80987.1"/>
    <property type="molecule type" value="Genomic_DNA"/>
</dbReference>
<feature type="domain" description="ABC transmembrane type-1" evidence="8">
    <location>
        <begin position="88"/>
        <end position="145"/>
    </location>
</feature>
<keyword evidence="5 7" id="KW-1133">Transmembrane helix</keyword>
<evidence type="ECO:0000256" key="7">
    <source>
        <dbReference type="SAM" id="Phobius"/>
    </source>
</evidence>
<dbReference type="GO" id="GO:0055085">
    <property type="term" value="P:transmembrane transport"/>
    <property type="evidence" value="ECO:0007669"/>
    <property type="project" value="InterPro"/>
</dbReference>
<keyword evidence="2" id="KW-0813">Transport</keyword>
<comment type="subcellular location">
    <subcellularLocation>
        <location evidence="1">Cell membrane</location>
        <topology evidence="1">Multi-pass membrane protein</topology>
    </subcellularLocation>
</comment>
<dbReference type="PANTHER" id="PTHR43386">
    <property type="entry name" value="OLIGOPEPTIDE TRANSPORT SYSTEM PERMEASE PROTEIN APPC"/>
    <property type="match status" value="1"/>
</dbReference>
<dbReference type="PROSITE" id="PS50928">
    <property type="entry name" value="ABC_TM1"/>
    <property type="match status" value="1"/>
</dbReference>
<comment type="caution">
    <text evidence="9">The sequence shown here is derived from an EMBL/GenBank/DDBJ whole genome shotgun (WGS) entry which is preliminary data.</text>
</comment>
<name>T1CEM2_9ZZZZ</name>
<evidence type="ECO:0000256" key="6">
    <source>
        <dbReference type="ARBA" id="ARBA00023136"/>
    </source>
</evidence>
<keyword evidence="6 7" id="KW-0472">Membrane</keyword>
<accession>T1CEM2</accession>
<feature type="non-terminal residue" evidence="9">
    <location>
        <position position="145"/>
    </location>
</feature>
<reference evidence="9" key="1">
    <citation type="submission" date="2013-08" db="EMBL/GenBank/DDBJ databases">
        <authorList>
            <person name="Mendez C."/>
            <person name="Richter M."/>
            <person name="Ferrer M."/>
            <person name="Sanchez J."/>
        </authorList>
    </citation>
    <scope>NUCLEOTIDE SEQUENCE</scope>
</reference>
<evidence type="ECO:0000256" key="2">
    <source>
        <dbReference type="ARBA" id="ARBA00022448"/>
    </source>
</evidence>
<reference evidence="9" key="2">
    <citation type="journal article" date="2014" name="ISME J.">
        <title>Microbial stratification in low pH oxic and suboxic macroscopic growths along an acid mine drainage.</title>
        <authorList>
            <person name="Mendez-Garcia C."/>
            <person name="Mesa V."/>
            <person name="Sprenger R.R."/>
            <person name="Richter M."/>
            <person name="Diez M.S."/>
            <person name="Solano J."/>
            <person name="Bargiela R."/>
            <person name="Golyshina O.V."/>
            <person name="Manteca A."/>
            <person name="Ramos J.L."/>
            <person name="Gallego J.R."/>
            <person name="Llorente I."/>
            <person name="Martins Dos Santos V.A."/>
            <person name="Jensen O.N."/>
            <person name="Pelaez A.I."/>
            <person name="Sanchez J."/>
            <person name="Ferrer M."/>
        </authorList>
    </citation>
    <scope>NUCLEOTIDE SEQUENCE</scope>
</reference>
<dbReference type="AlphaFoldDB" id="T1CEM2"/>
<organism evidence="9">
    <name type="scientific">mine drainage metagenome</name>
    <dbReference type="NCBI Taxonomy" id="410659"/>
    <lineage>
        <taxon>unclassified sequences</taxon>
        <taxon>metagenomes</taxon>
        <taxon>ecological metagenomes</taxon>
    </lineage>
</organism>
<dbReference type="InterPro" id="IPR025966">
    <property type="entry name" value="OppC_N"/>
</dbReference>
<dbReference type="InterPro" id="IPR050366">
    <property type="entry name" value="BP-dependent_transpt_permease"/>
</dbReference>
<dbReference type="SUPFAM" id="SSF161098">
    <property type="entry name" value="MetI-like"/>
    <property type="match status" value="1"/>
</dbReference>
<keyword evidence="4 7" id="KW-0812">Transmembrane</keyword>
<evidence type="ECO:0000256" key="3">
    <source>
        <dbReference type="ARBA" id="ARBA00022475"/>
    </source>
</evidence>
<dbReference type="PANTHER" id="PTHR43386:SF1">
    <property type="entry name" value="D,D-DIPEPTIDE TRANSPORT SYSTEM PERMEASE PROTEIN DDPC-RELATED"/>
    <property type="match status" value="1"/>
</dbReference>
<dbReference type="InterPro" id="IPR035906">
    <property type="entry name" value="MetI-like_sf"/>
</dbReference>
<evidence type="ECO:0000259" key="8">
    <source>
        <dbReference type="PROSITE" id="PS50928"/>
    </source>
</evidence>
<proteinExistence type="predicted"/>
<dbReference type="Pfam" id="PF12911">
    <property type="entry name" value="OppC_N"/>
    <property type="match status" value="1"/>
</dbReference>
<feature type="transmembrane region" description="Helical" evidence="7">
    <location>
        <begin position="123"/>
        <end position="143"/>
    </location>
</feature>
<feature type="transmembrane region" description="Helical" evidence="7">
    <location>
        <begin position="27"/>
        <end position="49"/>
    </location>
</feature>
<dbReference type="GO" id="GO:0005886">
    <property type="term" value="C:plasma membrane"/>
    <property type="evidence" value="ECO:0007669"/>
    <property type="project" value="UniProtKB-SubCell"/>
</dbReference>
<evidence type="ECO:0000256" key="4">
    <source>
        <dbReference type="ARBA" id="ARBA00022692"/>
    </source>
</evidence>
<evidence type="ECO:0000313" key="9">
    <source>
        <dbReference type="EMBL" id="EQD80987.1"/>
    </source>
</evidence>
<protein>
    <submittedName>
        <fullName evidence="9">Binding-protein-dependent transport system inner membrane component</fullName>
    </submittedName>
</protein>
<gene>
    <name evidence="9" type="ORF">B1A_00307</name>
</gene>
<evidence type="ECO:0000256" key="1">
    <source>
        <dbReference type="ARBA" id="ARBA00004651"/>
    </source>
</evidence>
<dbReference type="InterPro" id="IPR000515">
    <property type="entry name" value="MetI-like"/>
</dbReference>
<sequence length="145" mass="15235">MLPEGGEGYTSGSVWRLILTVFLENRLAIVGLGLIVFMTLFSFVGPLIYRTQQVFNNPNIANLPPSLHHPLGTNPVGYDTLGRLMLGGQSSLEIGFAAALIAVGIGVLWGAAAGLAGGLIDAIMMRIVDAMLAIPFIFALILLGA</sequence>
<evidence type="ECO:0000256" key="5">
    <source>
        <dbReference type="ARBA" id="ARBA00022989"/>
    </source>
</evidence>
<keyword evidence="3" id="KW-1003">Cell membrane</keyword>